<sequence>MCQKSSLNIISKSSYGYIGYCKGCDRYNLCFQNIFILLKEEEIKGLGTIVDVEYGTYLMETPVGRGKTISFQTPLSNTYFAFTACEYEEFKRMINESVLMLQVNEIINQKH</sequence>
<keyword evidence="2" id="KW-1185">Reference proteome</keyword>
<dbReference type="RefSeq" id="WP_111374069.1">
    <property type="nucleotide sequence ID" value="NZ_CP029480.1"/>
</dbReference>
<dbReference type="EMBL" id="CP029480">
    <property type="protein sequence ID" value="AWW00703.1"/>
    <property type="molecule type" value="Genomic_DNA"/>
</dbReference>
<dbReference type="AlphaFoldDB" id="A0A2Z4GH27"/>
<protein>
    <submittedName>
        <fullName evidence="1">Uncharacterized protein</fullName>
    </submittedName>
</protein>
<evidence type="ECO:0000313" key="2">
    <source>
        <dbReference type="Proteomes" id="UP000249873"/>
    </source>
</evidence>
<dbReference type="Proteomes" id="UP000249873">
    <property type="component" value="Chromosome"/>
</dbReference>
<accession>A0A2Z4GH27</accession>
<dbReference type="InterPro" id="IPR046508">
    <property type="entry name" value="DUF6686"/>
</dbReference>
<organism evidence="1 2">
    <name type="scientific">Arcticibacterium luteifluviistationis</name>
    <dbReference type="NCBI Taxonomy" id="1784714"/>
    <lineage>
        <taxon>Bacteria</taxon>
        <taxon>Pseudomonadati</taxon>
        <taxon>Bacteroidota</taxon>
        <taxon>Cytophagia</taxon>
        <taxon>Cytophagales</taxon>
        <taxon>Leadbetterellaceae</taxon>
        <taxon>Arcticibacterium</taxon>
    </lineage>
</organism>
<gene>
    <name evidence="1" type="ORF">DJ013_21945</name>
</gene>
<name>A0A2Z4GH27_9BACT</name>
<dbReference type="KEGG" id="als:DJ013_21945"/>
<dbReference type="OrthoDB" id="958751at2"/>
<reference evidence="1 2" key="1">
    <citation type="submission" date="2018-05" db="EMBL/GenBank/DDBJ databases">
        <title>Complete genome sequence of Arcticibacterium luteifluviistationis SM1504T, a cytophagaceae bacterium isolated from Arctic surface seawater.</title>
        <authorList>
            <person name="Li Y."/>
            <person name="Qin Q.-L."/>
        </authorList>
    </citation>
    <scope>NUCLEOTIDE SEQUENCE [LARGE SCALE GENOMIC DNA]</scope>
    <source>
        <strain evidence="1 2">SM1504</strain>
    </source>
</reference>
<dbReference type="Pfam" id="PF20391">
    <property type="entry name" value="DUF6686"/>
    <property type="match status" value="1"/>
</dbReference>
<proteinExistence type="predicted"/>
<evidence type="ECO:0000313" key="1">
    <source>
        <dbReference type="EMBL" id="AWW00703.1"/>
    </source>
</evidence>